<accession>A0ACC0HEN1</accession>
<keyword evidence="2" id="KW-1185">Reference proteome</keyword>
<sequence length="197" mass="22840">MVSQRDPVEIKERSLKSATELQEAGIKFKKIEGRNLFNMRFVNGKMEIPTLKVQDSTESVFRNLIAYEQYLPDTNTTSWNHFTAYRNVMDYIVNTSKDVEILTHHGSIFNLLGDNEVVVAMINKLGNNIIVSYVGYEEVYNKVNDHYRGKCNLWLVILRRKYFNNPWALISFLAAVVLLLLTMLQTIFTIHPVGKYN</sequence>
<name>A0ACC0HEN1_9ERIC</name>
<protein>
    <submittedName>
        <fullName evidence="1">UPF0481 protein</fullName>
    </submittedName>
</protein>
<comment type="caution">
    <text evidence="1">The sequence shown here is derived from an EMBL/GenBank/DDBJ whole genome shotgun (WGS) entry which is preliminary data.</text>
</comment>
<proteinExistence type="predicted"/>
<gene>
    <name evidence="1" type="ORF">LOK49_LG06G02479</name>
</gene>
<dbReference type="EMBL" id="CM045762">
    <property type="protein sequence ID" value="KAI8011363.1"/>
    <property type="molecule type" value="Genomic_DNA"/>
</dbReference>
<reference evidence="1 2" key="1">
    <citation type="journal article" date="2022" name="Plant J.">
        <title>Chromosome-level genome of Camellia lanceoleosa provides a valuable resource for understanding genome evolution and self-incompatibility.</title>
        <authorList>
            <person name="Gong W."/>
            <person name="Xiao S."/>
            <person name="Wang L."/>
            <person name="Liao Z."/>
            <person name="Chang Y."/>
            <person name="Mo W."/>
            <person name="Hu G."/>
            <person name="Li W."/>
            <person name="Zhao G."/>
            <person name="Zhu H."/>
            <person name="Hu X."/>
            <person name="Ji K."/>
            <person name="Xiang X."/>
            <person name="Song Q."/>
            <person name="Yuan D."/>
            <person name="Jin S."/>
            <person name="Zhang L."/>
        </authorList>
    </citation>
    <scope>NUCLEOTIDE SEQUENCE [LARGE SCALE GENOMIC DNA]</scope>
    <source>
        <strain evidence="1">SQ_2022a</strain>
    </source>
</reference>
<organism evidence="1 2">
    <name type="scientific">Camellia lanceoleosa</name>
    <dbReference type="NCBI Taxonomy" id="1840588"/>
    <lineage>
        <taxon>Eukaryota</taxon>
        <taxon>Viridiplantae</taxon>
        <taxon>Streptophyta</taxon>
        <taxon>Embryophyta</taxon>
        <taxon>Tracheophyta</taxon>
        <taxon>Spermatophyta</taxon>
        <taxon>Magnoliopsida</taxon>
        <taxon>eudicotyledons</taxon>
        <taxon>Gunneridae</taxon>
        <taxon>Pentapetalae</taxon>
        <taxon>asterids</taxon>
        <taxon>Ericales</taxon>
        <taxon>Theaceae</taxon>
        <taxon>Camellia</taxon>
    </lineage>
</organism>
<evidence type="ECO:0000313" key="1">
    <source>
        <dbReference type="EMBL" id="KAI8011363.1"/>
    </source>
</evidence>
<evidence type="ECO:0000313" key="2">
    <source>
        <dbReference type="Proteomes" id="UP001060215"/>
    </source>
</evidence>
<dbReference type="Proteomes" id="UP001060215">
    <property type="component" value="Chromosome 5"/>
</dbReference>